<dbReference type="GO" id="GO:0022857">
    <property type="term" value="F:transmembrane transporter activity"/>
    <property type="evidence" value="ECO:0007669"/>
    <property type="project" value="InterPro"/>
</dbReference>
<dbReference type="RefSeq" id="WP_184866629.1">
    <property type="nucleotide sequence ID" value="NZ_BAAAWY010000019.1"/>
</dbReference>
<comment type="caution">
    <text evidence="10">The sequence shown here is derived from an EMBL/GenBank/DDBJ whole genome shotgun (WGS) entry which is preliminary data.</text>
</comment>
<dbReference type="Gene3D" id="1.20.1250.20">
    <property type="entry name" value="MFS general substrate transporter like domains"/>
    <property type="match status" value="1"/>
</dbReference>
<feature type="domain" description="Major facilitator superfamily (MFS) profile" evidence="9">
    <location>
        <begin position="12"/>
        <end position="462"/>
    </location>
</feature>
<evidence type="ECO:0000256" key="7">
    <source>
        <dbReference type="ARBA" id="ARBA00023136"/>
    </source>
</evidence>
<comment type="subcellular location">
    <subcellularLocation>
        <location evidence="1">Cell membrane</location>
        <topology evidence="1">Multi-pass membrane protein</topology>
    </subcellularLocation>
</comment>
<accession>A0A7W9KLG9</accession>
<feature type="transmembrane region" description="Helical" evidence="8">
    <location>
        <begin position="331"/>
        <end position="352"/>
    </location>
</feature>
<feature type="transmembrane region" description="Helical" evidence="8">
    <location>
        <begin position="48"/>
        <end position="66"/>
    </location>
</feature>
<organism evidence="10 11">
    <name type="scientific">Kutzneria kofuensis</name>
    <dbReference type="NCBI Taxonomy" id="103725"/>
    <lineage>
        <taxon>Bacteria</taxon>
        <taxon>Bacillati</taxon>
        <taxon>Actinomycetota</taxon>
        <taxon>Actinomycetes</taxon>
        <taxon>Pseudonocardiales</taxon>
        <taxon>Pseudonocardiaceae</taxon>
        <taxon>Kutzneria</taxon>
    </lineage>
</organism>
<keyword evidence="3" id="KW-0813">Transport</keyword>
<dbReference type="PRINTS" id="PR01036">
    <property type="entry name" value="TCRTETB"/>
</dbReference>
<sequence>MPELSRRRRQLVLAICCMSLFIVGLDNTIVNLALPAIQHDLNASVSSLQWTIDAYVLVLASLLMLAGSTADRVGRRRTFQTGLTLFGLGSLLCSVAPNAGALIAFRMVQAVGGSMLNPVAMSIISNTFTDGRERAKAIGVWGGVVGLSMALGPLLGGALVESAGWPSIFWVNVPVCIAAIILAAKFVPESRSPRPRRLDPVGQLLVIVLFAGLTYGIIEGPGHGWGSLEIIGCFALAALAALGLALYEPRREEPLLDVRFFRSVPFSGTTLIAISGFAALAGYLFLNALYLQQVRGLTALEAGLLSLPSAAITAVLAPLSGRVVAHRGARLPLVIAGIGIILSGLLLTQLTVNWPIPLLLLPYIAFGIGFGTLNAPITNTAVSGMPRAQAGVAAAVASTSRQLGAALGVAIIGSVVTSHVTGPFATGFTAASHLGWWIMVGCGGLVLAMGILTTSRWARRTADTAAATFESDEPRIPVTTS</sequence>
<keyword evidence="5 8" id="KW-0812">Transmembrane</keyword>
<keyword evidence="4" id="KW-1003">Cell membrane</keyword>
<keyword evidence="11" id="KW-1185">Reference proteome</keyword>
<dbReference type="GO" id="GO:0005886">
    <property type="term" value="C:plasma membrane"/>
    <property type="evidence" value="ECO:0007669"/>
    <property type="project" value="UniProtKB-SubCell"/>
</dbReference>
<evidence type="ECO:0000256" key="1">
    <source>
        <dbReference type="ARBA" id="ARBA00004651"/>
    </source>
</evidence>
<dbReference type="InterPro" id="IPR011701">
    <property type="entry name" value="MFS"/>
</dbReference>
<dbReference type="InterPro" id="IPR036259">
    <property type="entry name" value="MFS_trans_sf"/>
</dbReference>
<feature type="transmembrane region" description="Helical" evidence="8">
    <location>
        <begin position="103"/>
        <end position="125"/>
    </location>
</feature>
<dbReference type="InterPro" id="IPR004638">
    <property type="entry name" value="EmrB-like"/>
</dbReference>
<dbReference type="AlphaFoldDB" id="A0A7W9KLG9"/>
<dbReference type="PROSITE" id="PS50850">
    <property type="entry name" value="MFS"/>
    <property type="match status" value="1"/>
</dbReference>
<dbReference type="PANTHER" id="PTHR42718:SF9">
    <property type="entry name" value="MAJOR FACILITATOR SUPERFAMILY MULTIDRUG TRANSPORTER MFSC"/>
    <property type="match status" value="1"/>
</dbReference>
<feature type="transmembrane region" description="Helical" evidence="8">
    <location>
        <begin position="12"/>
        <end position="36"/>
    </location>
</feature>
<dbReference type="Pfam" id="PF07690">
    <property type="entry name" value="MFS_1"/>
    <property type="match status" value="1"/>
</dbReference>
<evidence type="ECO:0000256" key="4">
    <source>
        <dbReference type="ARBA" id="ARBA00022475"/>
    </source>
</evidence>
<feature type="transmembrane region" description="Helical" evidence="8">
    <location>
        <begin position="137"/>
        <end position="156"/>
    </location>
</feature>
<dbReference type="NCBIfam" id="TIGR00711">
    <property type="entry name" value="efflux_EmrB"/>
    <property type="match status" value="1"/>
</dbReference>
<name>A0A7W9KLG9_9PSEU</name>
<protein>
    <submittedName>
        <fullName evidence="10">EmrB/QacA subfamily drug resistance transporter</fullName>
    </submittedName>
</protein>
<evidence type="ECO:0000256" key="2">
    <source>
        <dbReference type="ARBA" id="ARBA00008537"/>
    </source>
</evidence>
<feature type="transmembrane region" description="Helical" evidence="8">
    <location>
        <begin position="297"/>
        <end position="319"/>
    </location>
</feature>
<keyword evidence="7 8" id="KW-0472">Membrane</keyword>
<evidence type="ECO:0000256" key="6">
    <source>
        <dbReference type="ARBA" id="ARBA00022989"/>
    </source>
</evidence>
<dbReference type="Proteomes" id="UP000585638">
    <property type="component" value="Unassembled WGS sequence"/>
</dbReference>
<evidence type="ECO:0000256" key="3">
    <source>
        <dbReference type="ARBA" id="ARBA00022448"/>
    </source>
</evidence>
<feature type="transmembrane region" description="Helical" evidence="8">
    <location>
        <begin position="168"/>
        <end position="188"/>
    </location>
</feature>
<feature type="transmembrane region" description="Helical" evidence="8">
    <location>
        <begin position="224"/>
        <end position="247"/>
    </location>
</feature>
<feature type="transmembrane region" description="Helical" evidence="8">
    <location>
        <begin position="358"/>
        <end position="382"/>
    </location>
</feature>
<dbReference type="SUPFAM" id="SSF103473">
    <property type="entry name" value="MFS general substrate transporter"/>
    <property type="match status" value="1"/>
</dbReference>
<proteinExistence type="inferred from homology"/>
<dbReference type="PANTHER" id="PTHR42718">
    <property type="entry name" value="MAJOR FACILITATOR SUPERFAMILY MULTIDRUG TRANSPORTER MFSC"/>
    <property type="match status" value="1"/>
</dbReference>
<feature type="transmembrane region" description="Helical" evidence="8">
    <location>
        <begin position="268"/>
        <end position="291"/>
    </location>
</feature>
<keyword evidence="6 8" id="KW-1133">Transmembrane helix</keyword>
<evidence type="ECO:0000259" key="9">
    <source>
        <dbReference type="PROSITE" id="PS50850"/>
    </source>
</evidence>
<gene>
    <name evidence="10" type="ORF">BJ998_005945</name>
</gene>
<dbReference type="InterPro" id="IPR020846">
    <property type="entry name" value="MFS_dom"/>
</dbReference>
<feature type="transmembrane region" description="Helical" evidence="8">
    <location>
        <begin position="78"/>
        <end position="97"/>
    </location>
</feature>
<reference evidence="10 11" key="1">
    <citation type="submission" date="2020-08" db="EMBL/GenBank/DDBJ databases">
        <title>Sequencing the genomes of 1000 actinobacteria strains.</title>
        <authorList>
            <person name="Klenk H.-P."/>
        </authorList>
    </citation>
    <scope>NUCLEOTIDE SEQUENCE [LARGE SCALE GENOMIC DNA]</scope>
    <source>
        <strain evidence="10 11">DSM 43851</strain>
    </source>
</reference>
<dbReference type="Gene3D" id="1.20.1720.10">
    <property type="entry name" value="Multidrug resistance protein D"/>
    <property type="match status" value="1"/>
</dbReference>
<evidence type="ECO:0000256" key="5">
    <source>
        <dbReference type="ARBA" id="ARBA00022692"/>
    </source>
</evidence>
<feature type="transmembrane region" description="Helical" evidence="8">
    <location>
        <begin position="403"/>
        <end position="422"/>
    </location>
</feature>
<evidence type="ECO:0000256" key="8">
    <source>
        <dbReference type="SAM" id="Phobius"/>
    </source>
</evidence>
<comment type="similarity">
    <text evidence="2">Belongs to the major facilitator superfamily. EmrB family.</text>
</comment>
<dbReference type="CDD" id="cd17321">
    <property type="entry name" value="MFS_MMR_MDR_like"/>
    <property type="match status" value="1"/>
</dbReference>
<evidence type="ECO:0000313" key="10">
    <source>
        <dbReference type="EMBL" id="MBB5894749.1"/>
    </source>
</evidence>
<feature type="transmembrane region" description="Helical" evidence="8">
    <location>
        <begin position="434"/>
        <end position="452"/>
    </location>
</feature>
<dbReference type="EMBL" id="JACHIR010000001">
    <property type="protein sequence ID" value="MBB5894749.1"/>
    <property type="molecule type" value="Genomic_DNA"/>
</dbReference>
<feature type="transmembrane region" description="Helical" evidence="8">
    <location>
        <begin position="200"/>
        <end position="218"/>
    </location>
</feature>
<evidence type="ECO:0000313" key="11">
    <source>
        <dbReference type="Proteomes" id="UP000585638"/>
    </source>
</evidence>